<comment type="caution">
    <text evidence="1">The sequence shown here is derived from an EMBL/GenBank/DDBJ whole genome shotgun (WGS) entry which is preliminary data.</text>
</comment>
<evidence type="ECO:0000313" key="1">
    <source>
        <dbReference type="EMBL" id="CAH8353592.1"/>
    </source>
</evidence>
<dbReference type="InterPro" id="IPR036291">
    <property type="entry name" value="NAD(P)-bd_dom_sf"/>
</dbReference>
<protein>
    <recommendedName>
        <fullName evidence="3">Cinnamoyl CoA reductase</fullName>
    </recommendedName>
</protein>
<dbReference type="Proteomes" id="UP001642260">
    <property type="component" value="Unassembled WGS sequence"/>
</dbReference>
<evidence type="ECO:0008006" key="3">
    <source>
        <dbReference type="Google" id="ProtNLM"/>
    </source>
</evidence>
<sequence>METSVTMREHAPGVRDRARLQDGVWSQVVNVKDVANAHIRAFENPKANGRYCLVERVDHYSEVVNILHDLYPDFLLSEKCADEKIYIPTYKVSKEKAESLGS</sequence>
<dbReference type="Gene3D" id="3.40.50.720">
    <property type="entry name" value="NAD(P)-binding Rossmann-like Domain"/>
    <property type="match status" value="1"/>
</dbReference>
<accession>A0ABC8K4V9</accession>
<organism evidence="1 2">
    <name type="scientific">Eruca vesicaria subsp. sativa</name>
    <name type="common">Garden rocket</name>
    <name type="synonym">Eruca sativa</name>
    <dbReference type="NCBI Taxonomy" id="29727"/>
    <lineage>
        <taxon>Eukaryota</taxon>
        <taxon>Viridiplantae</taxon>
        <taxon>Streptophyta</taxon>
        <taxon>Embryophyta</taxon>
        <taxon>Tracheophyta</taxon>
        <taxon>Spermatophyta</taxon>
        <taxon>Magnoliopsida</taxon>
        <taxon>eudicotyledons</taxon>
        <taxon>Gunneridae</taxon>
        <taxon>Pentapetalae</taxon>
        <taxon>rosids</taxon>
        <taxon>malvids</taxon>
        <taxon>Brassicales</taxon>
        <taxon>Brassicaceae</taxon>
        <taxon>Brassiceae</taxon>
        <taxon>Eruca</taxon>
    </lineage>
</organism>
<name>A0ABC8K4V9_ERUVS</name>
<proteinExistence type="predicted"/>
<reference evidence="1 2" key="1">
    <citation type="submission" date="2022-03" db="EMBL/GenBank/DDBJ databases">
        <authorList>
            <person name="Macdonald S."/>
            <person name="Ahmed S."/>
            <person name="Newling K."/>
        </authorList>
    </citation>
    <scope>NUCLEOTIDE SEQUENCE [LARGE SCALE GENOMIC DNA]</scope>
</reference>
<dbReference type="SUPFAM" id="SSF51735">
    <property type="entry name" value="NAD(P)-binding Rossmann-fold domains"/>
    <property type="match status" value="1"/>
</dbReference>
<dbReference type="AlphaFoldDB" id="A0ABC8K4V9"/>
<evidence type="ECO:0000313" key="2">
    <source>
        <dbReference type="Proteomes" id="UP001642260"/>
    </source>
</evidence>
<keyword evidence="2" id="KW-1185">Reference proteome</keyword>
<gene>
    <name evidence="1" type="ORF">ERUC_LOCUS19347</name>
</gene>
<dbReference type="EMBL" id="CAKOAT010184043">
    <property type="protein sequence ID" value="CAH8353592.1"/>
    <property type="molecule type" value="Genomic_DNA"/>
</dbReference>